<protein>
    <recommendedName>
        <fullName evidence="2">DUF2760 domain-containing protein</fullName>
    </recommendedName>
</protein>
<dbReference type="AlphaFoldDB" id="A0A1W2EU74"/>
<keyword evidence="4" id="KW-1185">Reference proteome</keyword>
<evidence type="ECO:0000313" key="4">
    <source>
        <dbReference type="Proteomes" id="UP000192418"/>
    </source>
</evidence>
<keyword evidence="1" id="KW-1133">Transmembrane helix</keyword>
<evidence type="ECO:0000259" key="2">
    <source>
        <dbReference type="Pfam" id="PF10816"/>
    </source>
</evidence>
<dbReference type="InterPro" id="IPR021212">
    <property type="entry name" value="DUF2760"/>
</dbReference>
<organism evidence="3 4">
    <name type="scientific">Desulfocicer vacuolatum DSM 3385</name>
    <dbReference type="NCBI Taxonomy" id="1121400"/>
    <lineage>
        <taxon>Bacteria</taxon>
        <taxon>Pseudomonadati</taxon>
        <taxon>Thermodesulfobacteriota</taxon>
        <taxon>Desulfobacteria</taxon>
        <taxon>Desulfobacterales</taxon>
        <taxon>Desulfobacteraceae</taxon>
        <taxon>Desulfocicer</taxon>
    </lineage>
</organism>
<dbReference type="Proteomes" id="UP000192418">
    <property type="component" value="Unassembled WGS sequence"/>
</dbReference>
<reference evidence="3 4" key="1">
    <citation type="submission" date="2017-04" db="EMBL/GenBank/DDBJ databases">
        <authorList>
            <person name="Afonso C.L."/>
            <person name="Miller P.J."/>
            <person name="Scott M.A."/>
            <person name="Spackman E."/>
            <person name="Goraichik I."/>
            <person name="Dimitrov K.M."/>
            <person name="Suarez D.L."/>
            <person name="Swayne D.E."/>
        </authorList>
    </citation>
    <scope>NUCLEOTIDE SEQUENCE [LARGE SCALE GENOMIC DNA]</scope>
    <source>
        <strain evidence="3 4">DSM 3385</strain>
    </source>
</reference>
<feature type="domain" description="DUF2760" evidence="2">
    <location>
        <begin position="141"/>
        <end position="261"/>
    </location>
</feature>
<dbReference type="OrthoDB" id="21395at2"/>
<dbReference type="STRING" id="1121400.SAMN02746065_1464"/>
<feature type="transmembrane region" description="Helical" evidence="1">
    <location>
        <begin position="12"/>
        <end position="34"/>
    </location>
</feature>
<proteinExistence type="predicted"/>
<evidence type="ECO:0000256" key="1">
    <source>
        <dbReference type="SAM" id="Phobius"/>
    </source>
</evidence>
<accession>A0A1W2EU74</accession>
<name>A0A1W2EU74_9BACT</name>
<keyword evidence="1" id="KW-0812">Transmembrane</keyword>
<evidence type="ECO:0000313" key="3">
    <source>
        <dbReference type="EMBL" id="SMD13132.1"/>
    </source>
</evidence>
<feature type="transmembrane region" description="Helical" evidence="1">
    <location>
        <begin position="77"/>
        <end position="100"/>
    </location>
</feature>
<dbReference type="Pfam" id="PF10816">
    <property type="entry name" value="DUF2760"/>
    <property type="match status" value="1"/>
</dbReference>
<gene>
    <name evidence="3" type="ORF">SAMN02746065_1464</name>
</gene>
<sequence>MDKSAKFSRRSFTMIFLFMTMLAAVITGGCYYGLQYLLAALSSDGGNSLILPLINIEVTVSSLPQLSEFLQLLITSFVSWVIPAMAVIFLFLTLVMWLLLKIGVSGLFKKMDVASEPEQETGKRQKDPAQQRLDQERKRRMFLHMLSVLQREGRLLDFFGEDLSLYDDEQIGAAVRSVQEDCKAAMDKYIAPAPVLDQEEGDEIEIEPGFDPNAVKLTGNVAGEPPFKGVLRHRGWKAARKEVPQLADVLDSGIIVPAEVEIE</sequence>
<dbReference type="EMBL" id="FWXY01000046">
    <property type="protein sequence ID" value="SMD13132.1"/>
    <property type="molecule type" value="Genomic_DNA"/>
</dbReference>
<dbReference type="PROSITE" id="PS51257">
    <property type="entry name" value="PROKAR_LIPOPROTEIN"/>
    <property type="match status" value="1"/>
</dbReference>
<keyword evidence="1" id="KW-0472">Membrane</keyword>